<dbReference type="EMBL" id="CP165727">
    <property type="protein sequence ID" value="XDV61795.1"/>
    <property type="molecule type" value="Genomic_DNA"/>
</dbReference>
<protein>
    <submittedName>
        <fullName evidence="4">GvpL/GvpF family gas vesicle protein</fullName>
    </submittedName>
</protein>
<dbReference type="Pfam" id="PF06386">
    <property type="entry name" value="GvpL_GvpF"/>
    <property type="match status" value="1"/>
</dbReference>
<dbReference type="PANTHER" id="PTHR36852">
    <property type="entry name" value="PROTEIN GVPL 2"/>
    <property type="match status" value="1"/>
</dbReference>
<evidence type="ECO:0000313" key="4">
    <source>
        <dbReference type="EMBL" id="XDV61795.1"/>
    </source>
</evidence>
<name>A0AB39XX75_9ACTN</name>
<dbReference type="RefSeq" id="WP_369776523.1">
    <property type="nucleotide sequence ID" value="NZ_CP165727.1"/>
</dbReference>
<keyword evidence="1" id="KW-0304">Gas vesicle</keyword>
<accession>A0AB39XX75</accession>
<proteinExistence type="inferred from homology"/>
<evidence type="ECO:0000256" key="1">
    <source>
        <dbReference type="ARBA" id="ARBA00022987"/>
    </source>
</evidence>
<dbReference type="InterPro" id="IPR009430">
    <property type="entry name" value="GvpL/GvpF"/>
</dbReference>
<evidence type="ECO:0000256" key="2">
    <source>
        <dbReference type="ARBA" id="ARBA00035108"/>
    </source>
</evidence>
<comment type="similarity">
    <text evidence="3">Belongs to the gas vesicle GvpF/GvpL family.</text>
</comment>
<gene>
    <name evidence="4" type="ORF">AB5J51_01980</name>
</gene>
<dbReference type="PANTHER" id="PTHR36852:SF1">
    <property type="entry name" value="PROTEIN GVPL 2"/>
    <property type="match status" value="1"/>
</dbReference>
<dbReference type="GO" id="GO:0031412">
    <property type="term" value="P:gas vesicle organization"/>
    <property type="evidence" value="ECO:0007669"/>
    <property type="project" value="InterPro"/>
</dbReference>
<dbReference type="AlphaFoldDB" id="A0AB39XX75"/>
<reference evidence="4" key="1">
    <citation type="submission" date="2024-08" db="EMBL/GenBank/DDBJ databases">
        <authorList>
            <person name="Yu S.T."/>
        </authorList>
    </citation>
    <scope>NUCLEOTIDE SEQUENCE</scope>
    <source>
        <strain evidence="4">R33</strain>
    </source>
</reference>
<organism evidence="4">
    <name type="scientific">Streptomyces sp. R33</name>
    <dbReference type="NCBI Taxonomy" id="3238629"/>
    <lineage>
        <taxon>Bacteria</taxon>
        <taxon>Bacillati</taxon>
        <taxon>Actinomycetota</taxon>
        <taxon>Actinomycetes</taxon>
        <taxon>Kitasatosporales</taxon>
        <taxon>Streptomycetaceae</taxon>
        <taxon>Streptomyces</taxon>
    </lineage>
</organism>
<comment type="subcellular location">
    <subcellularLocation>
        <location evidence="2">Gas vesicle</location>
    </subcellularLocation>
</comment>
<evidence type="ECO:0000256" key="3">
    <source>
        <dbReference type="ARBA" id="ARBA00035643"/>
    </source>
</evidence>
<dbReference type="GO" id="GO:0031411">
    <property type="term" value="C:gas vesicle"/>
    <property type="evidence" value="ECO:0007669"/>
    <property type="project" value="UniProtKB-SubCell"/>
</dbReference>
<sequence>MNTSGSLTYVYAVTHRTGLLDDALATLHGMGQAPLRLLCPPADTTDPTPSTPLASLAFVASDVPEQDFNETALKNHFEDLQWLEHVARTHHDVVQAVAARAAVLPLRMATVYQDDHRARQALSAQQAVFTQRLDQLRAHTEYGVKIYLAPDATQPPPAVPAPPATSPGKAYLQARRAQRHSRDAVYQQAELAAEAIEAIASRHATQRVRHAPQRGELTGPEENVLNDAYLIPDDQAGQFQAAVADAARGFPDLRIEVTGPWAPYSFAMPAPGPADAPEPPS</sequence>